<name>A0A6A7B8L7_9PLEO</name>
<sequence>MIEMASLSDEGILWNDLAGFHWNLTEAFQGPEKYPANVQSLASLDVAMNIWKSLNTCIAHVVRVPEAQKISDLAALIKLGLKTLPMALEHSPDTFLGRYTTLHAPVVRTWLHISGNSIDVTCKIGAERLDGDIGEQG</sequence>
<protein>
    <submittedName>
        <fullName evidence="1">Uncharacterized protein</fullName>
    </submittedName>
</protein>
<accession>A0A6A7B8L7</accession>
<reference evidence="1" key="1">
    <citation type="submission" date="2020-01" db="EMBL/GenBank/DDBJ databases">
        <authorList>
            <consortium name="DOE Joint Genome Institute"/>
            <person name="Haridas S."/>
            <person name="Albert R."/>
            <person name="Binder M."/>
            <person name="Bloem J."/>
            <person name="Labutti K."/>
            <person name="Salamov A."/>
            <person name="Andreopoulos B."/>
            <person name="Baker S.E."/>
            <person name="Barry K."/>
            <person name="Bills G."/>
            <person name="Bluhm B.H."/>
            <person name="Cannon C."/>
            <person name="Castanera R."/>
            <person name="Culley D.E."/>
            <person name="Daum C."/>
            <person name="Ezra D."/>
            <person name="Gonzalez J.B."/>
            <person name="Henrissat B."/>
            <person name="Kuo A."/>
            <person name="Liang C."/>
            <person name="Lipzen A."/>
            <person name="Lutzoni F."/>
            <person name="Magnuson J."/>
            <person name="Mondo S."/>
            <person name="Nolan M."/>
            <person name="Ohm R."/>
            <person name="Pangilinan J."/>
            <person name="Park H.-J."/>
            <person name="Ramirez L."/>
            <person name="Alfaro M."/>
            <person name="Sun H."/>
            <person name="Tritt A."/>
            <person name="Yoshinaga Y."/>
            <person name="Zwiers L.-H."/>
            <person name="Turgeon B.G."/>
            <person name="Goodwin S.B."/>
            <person name="Spatafora J.W."/>
            <person name="Crous P.W."/>
            <person name="Grigoriev I.V."/>
        </authorList>
    </citation>
    <scope>NUCLEOTIDE SEQUENCE</scope>
    <source>
        <strain evidence="1">IPT5</strain>
    </source>
</reference>
<evidence type="ECO:0000313" key="2">
    <source>
        <dbReference type="Proteomes" id="UP000799423"/>
    </source>
</evidence>
<dbReference type="EMBL" id="MU006306">
    <property type="protein sequence ID" value="KAF2850608.1"/>
    <property type="molecule type" value="Genomic_DNA"/>
</dbReference>
<gene>
    <name evidence="1" type="ORF">T440DRAFT_530812</name>
</gene>
<keyword evidence="2" id="KW-1185">Reference proteome</keyword>
<dbReference type="AlphaFoldDB" id="A0A6A7B8L7"/>
<proteinExistence type="predicted"/>
<dbReference type="Proteomes" id="UP000799423">
    <property type="component" value="Unassembled WGS sequence"/>
</dbReference>
<dbReference type="InterPro" id="IPR022085">
    <property type="entry name" value="OpdG"/>
</dbReference>
<dbReference type="OrthoDB" id="3350591at2759"/>
<organism evidence="1 2">
    <name type="scientific">Plenodomus tracheiphilus IPT5</name>
    <dbReference type="NCBI Taxonomy" id="1408161"/>
    <lineage>
        <taxon>Eukaryota</taxon>
        <taxon>Fungi</taxon>
        <taxon>Dikarya</taxon>
        <taxon>Ascomycota</taxon>
        <taxon>Pezizomycotina</taxon>
        <taxon>Dothideomycetes</taxon>
        <taxon>Pleosporomycetidae</taxon>
        <taxon>Pleosporales</taxon>
        <taxon>Pleosporineae</taxon>
        <taxon>Leptosphaeriaceae</taxon>
        <taxon>Plenodomus</taxon>
    </lineage>
</organism>
<dbReference type="Pfam" id="PF12311">
    <property type="entry name" value="DUF3632"/>
    <property type="match status" value="1"/>
</dbReference>
<evidence type="ECO:0000313" key="1">
    <source>
        <dbReference type="EMBL" id="KAF2850608.1"/>
    </source>
</evidence>